<dbReference type="InterPro" id="IPR036640">
    <property type="entry name" value="ABC1_TM_sf"/>
</dbReference>
<dbReference type="GO" id="GO:0015421">
    <property type="term" value="F:ABC-type oligopeptide transporter activity"/>
    <property type="evidence" value="ECO:0007669"/>
    <property type="project" value="TreeGrafter"/>
</dbReference>
<evidence type="ECO:0000313" key="7">
    <source>
        <dbReference type="EMBL" id="QEG41996.1"/>
    </source>
</evidence>
<sequence length="708" mass="76592">MIRNVSAPPPHDEEVRVRILRQLAFCLGVQEGPGFAERVNFQASGLRHGAEGIVESAAQIGVKLRQLNNPHPGDLMEWVREGQPVLLQFSDKRFWLLTVGQGRKVEVVRMEEDTSIDTLSQHQLSATLSSSEAVVYVAGLQLGSQAISTASLASDSESKPVSPVKRFLGLMRWEKRDLSTVVLFAFVAGVLTLATPLAIESLVNVVSWGTYVQPLLVLSCVLLVSLGLAGTLRVLQTVVVEIIQRRQFVRIVGDLAYRLPRANQAYLQGIYPREFANRVFDVMTIQKATAVLLLDGVTLVLSTLLGMLLLAFYHPFLLGVDIVLLLCMGLILGVLGRGGIQTAVNESKYKYKVVHWLQDTISMPLAFKFNGGESLAVFRTNELTARYIAAREQQFAVVIRQVAFAVALQAIASTGVLGLGGWLVITGQLTLGQLVASELVVTLVVGAFAKAGKSLEKFYDLMAGVDKVGQLLDIPYDQDTVVGPFPDRPAEVRWSEQMAAALRTSRDRALTDEQRSHVEPLPDSIPSGVSTAVLCDDACRASQLVRVLAGLEKPSQGAVEVGGYSAPAVAAYQKAALVAYAGEPQIFHGTLAENIDLGRGSVSTQDIHDAMHRVGLGALLGELPDGLSTALQTDGYPLTPIQAEQLMLARAIAAAPRLLVIDCLLDDIPSKLRTRILETILSPDAPWTLVLATRDAELAARCQQTIHV</sequence>
<dbReference type="GO" id="GO:0005524">
    <property type="term" value="F:ATP binding"/>
    <property type="evidence" value="ECO:0007669"/>
    <property type="project" value="UniProtKB-KW"/>
</dbReference>
<dbReference type="InterPro" id="IPR039421">
    <property type="entry name" value="Type_1_exporter"/>
</dbReference>
<evidence type="ECO:0000259" key="6">
    <source>
        <dbReference type="PROSITE" id="PS50929"/>
    </source>
</evidence>
<feature type="transmembrane region" description="Helical" evidence="5">
    <location>
        <begin position="402"/>
        <end position="425"/>
    </location>
</feature>
<organism evidence="7 8">
    <name type="scientific">Roseimaritima ulvae</name>
    <dbReference type="NCBI Taxonomy" id="980254"/>
    <lineage>
        <taxon>Bacteria</taxon>
        <taxon>Pseudomonadati</taxon>
        <taxon>Planctomycetota</taxon>
        <taxon>Planctomycetia</taxon>
        <taxon>Pirellulales</taxon>
        <taxon>Pirellulaceae</taxon>
        <taxon>Roseimaritima</taxon>
    </lineage>
</organism>
<dbReference type="EC" id="3.6.3.-" evidence="7"/>
<keyword evidence="7" id="KW-0378">Hydrolase</keyword>
<dbReference type="SUPFAM" id="SSF90123">
    <property type="entry name" value="ABC transporter transmembrane region"/>
    <property type="match status" value="1"/>
</dbReference>
<keyword evidence="2 5" id="KW-0812">Transmembrane</keyword>
<dbReference type="KEGG" id="rul:UC8_40250"/>
<feature type="transmembrane region" description="Helical" evidence="5">
    <location>
        <begin position="211"/>
        <end position="235"/>
    </location>
</feature>
<keyword evidence="4 5" id="KW-0472">Membrane</keyword>
<feature type="transmembrane region" description="Helical" evidence="5">
    <location>
        <begin position="178"/>
        <end position="199"/>
    </location>
</feature>
<dbReference type="EMBL" id="CP042914">
    <property type="protein sequence ID" value="QEG41996.1"/>
    <property type="molecule type" value="Genomic_DNA"/>
</dbReference>
<keyword evidence="3 5" id="KW-1133">Transmembrane helix</keyword>
<dbReference type="OrthoDB" id="311344at2"/>
<dbReference type="InterPro" id="IPR011527">
    <property type="entry name" value="ABC1_TM_dom"/>
</dbReference>
<keyword evidence="7" id="KW-0547">Nucleotide-binding</keyword>
<evidence type="ECO:0000256" key="2">
    <source>
        <dbReference type="ARBA" id="ARBA00022692"/>
    </source>
</evidence>
<dbReference type="AlphaFoldDB" id="A0A5B9QY20"/>
<dbReference type="PROSITE" id="PS50929">
    <property type="entry name" value="ABC_TM1F"/>
    <property type="match status" value="1"/>
</dbReference>
<feature type="transmembrane region" description="Helical" evidence="5">
    <location>
        <begin position="288"/>
        <end position="310"/>
    </location>
</feature>
<evidence type="ECO:0000256" key="5">
    <source>
        <dbReference type="SAM" id="Phobius"/>
    </source>
</evidence>
<dbReference type="Proteomes" id="UP000325286">
    <property type="component" value="Chromosome"/>
</dbReference>
<proteinExistence type="predicted"/>
<dbReference type="PANTHER" id="PTHR43394">
    <property type="entry name" value="ATP-DEPENDENT PERMEASE MDL1, MITOCHONDRIAL"/>
    <property type="match status" value="1"/>
</dbReference>
<keyword evidence="8" id="KW-1185">Reference proteome</keyword>
<name>A0A5B9QY20_9BACT</name>
<dbReference type="PANTHER" id="PTHR43394:SF4">
    <property type="entry name" value="TOXIN SECRETION ABC TRANSPORTER ATP-BINDING PROTEIN"/>
    <property type="match status" value="1"/>
</dbReference>
<protein>
    <submittedName>
        <fullName evidence="7">Putative multidrug resistance ABC transporter ATP-binding/permease protein YheI</fullName>
        <ecNumber evidence="7">3.6.3.-</ecNumber>
    </submittedName>
</protein>
<reference evidence="7 8" key="1">
    <citation type="submission" date="2019-08" db="EMBL/GenBank/DDBJ databases">
        <title>Deep-cultivation of Planctomycetes and their phenomic and genomic characterization uncovers novel biology.</title>
        <authorList>
            <person name="Wiegand S."/>
            <person name="Jogler M."/>
            <person name="Boedeker C."/>
            <person name="Pinto D."/>
            <person name="Vollmers J."/>
            <person name="Rivas-Marin E."/>
            <person name="Kohn T."/>
            <person name="Peeters S.H."/>
            <person name="Heuer A."/>
            <person name="Rast P."/>
            <person name="Oberbeckmann S."/>
            <person name="Bunk B."/>
            <person name="Jeske O."/>
            <person name="Meyerdierks A."/>
            <person name="Storesund J.E."/>
            <person name="Kallscheuer N."/>
            <person name="Luecker S."/>
            <person name="Lage O.M."/>
            <person name="Pohl T."/>
            <person name="Merkel B.J."/>
            <person name="Hornburger P."/>
            <person name="Mueller R.-W."/>
            <person name="Bruemmer F."/>
            <person name="Labrenz M."/>
            <person name="Spormann A.M."/>
            <person name="Op den Camp H."/>
            <person name="Overmann J."/>
            <person name="Amann R."/>
            <person name="Jetten M.S.M."/>
            <person name="Mascher T."/>
            <person name="Medema M.H."/>
            <person name="Devos D.P."/>
            <person name="Kaster A.-K."/>
            <person name="Ovreas L."/>
            <person name="Rohde M."/>
            <person name="Galperin M.Y."/>
            <person name="Jogler C."/>
        </authorList>
    </citation>
    <scope>NUCLEOTIDE SEQUENCE [LARGE SCALE GENOMIC DNA]</scope>
    <source>
        <strain evidence="7 8">UC8</strain>
    </source>
</reference>
<keyword evidence="7" id="KW-0067">ATP-binding</keyword>
<dbReference type="InterPro" id="IPR027417">
    <property type="entry name" value="P-loop_NTPase"/>
</dbReference>
<comment type="subcellular location">
    <subcellularLocation>
        <location evidence="1">Cell membrane</location>
        <topology evidence="1">Multi-pass membrane protein</topology>
    </subcellularLocation>
</comment>
<dbReference type="GO" id="GO:0016787">
    <property type="term" value="F:hydrolase activity"/>
    <property type="evidence" value="ECO:0007669"/>
    <property type="project" value="UniProtKB-KW"/>
</dbReference>
<gene>
    <name evidence="7" type="primary">yheI</name>
    <name evidence="7" type="ORF">UC8_40250</name>
</gene>
<evidence type="ECO:0000256" key="1">
    <source>
        <dbReference type="ARBA" id="ARBA00004651"/>
    </source>
</evidence>
<dbReference type="SUPFAM" id="SSF52540">
    <property type="entry name" value="P-loop containing nucleoside triphosphate hydrolases"/>
    <property type="match status" value="1"/>
</dbReference>
<feature type="domain" description="ABC transmembrane type-1" evidence="6">
    <location>
        <begin position="181"/>
        <end position="460"/>
    </location>
</feature>
<feature type="transmembrane region" description="Helical" evidence="5">
    <location>
        <begin position="316"/>
        <end position="335"/>
    </location>
</feature>
<evidence type="ECO:0000313" key="8">
    <source>
        <dbReference type="Proteomes" id="UP000325286"/>
    </source>
</evidence>
<evidence type="ECO:0000256" key="4">
    <source>
        <dbReference type="ARBA" id="ARBA00023136"/>
    </source>
</evidence>
<dbReference type="GO" id="GO:0005886">
    <property type="term" value="C:plasma membrane"/>
    <property type="evidence" value="ECO:0007669"/>
    <property type="project" value="UniProtKB-SubCell"/>
</dbReference>
<dbReference type="Gene3D" id="1.20.1560.10">
    <property type="entry name" value="ABC transporter type 1, transmembrane domain"/>
    <property type="match status" value="1"/>
</dbReference>
<accession>A0A5B9QY20</accession>
<dbReference type="Gene3D" id="3.40.50.300">
    <property type="entry name" value="P-loop containing nucleotide triphosphate hydrolases"/>
    <property type="match status" value="1"/>
</dbReference>
<dbReference type="RefSeq" id="WP_084427845.1">
    <property type="nucleotide sequence ID" value="NZ_CP042914.1"/>
</dbReference>
<evidence type="ECO:0000256" key="3">
    <source>
        <dbReference type="ARBA" id="ARBA00022989"/>
    </source>
</evidence>